<dbReference type="PRINTS" id="PR00038">
    <property type="entry name" value="HTHLUXR"/>
</dbReference>
<evidence type="ECO:0000313" key="8">
    <source>
        <dbReference type="EMBL" id="BBI99740.1"/>
    </source>
</evidence>
<feature type="modified residue" description="4-aspartylphosphate" evidence="5">
    <location>
        <position position="54"/>
    </location>
</feature>
<dbReference type="GO" id="GO:0003677">
    <property type="term" value="F:DNA binding"/>
    <property type="evidence" value="ECO:0007669"/>
    <property type="project" value="UniProtKB-KW"/>
</dbReference>
<evidence type="ECO:0000256" key="1">
    <source>
        <dbReference type="ARBA" id="ARBA00022553"/>
    </source>
</evidence>
<dbReference type="InterPro" id="IPR016032">
    <property type="entry name" value="Sig_transdc_resp-reg_C-effctor"/>
</dbReference>
<dbReference type="InterPro" id="IPR039420">
    <property type="entry name" value="WalR-like"/>
</dbReference>
<dbReference type="CDD" id="cd06170">
    <property type="entry name" value="LuxR_C_like"/>
    <property type="match status" value="1"/>
</dbReference>
<dbReference type="Proteomes" id="UP001319121">
    <property type="component" value="Chromosome"/>
</dbReference>
<dbReference type="SUPFAM" id="SSF52172">
    <property type="entry name" value="CheY-like"/>
    <property type="match status" value="1"/>
</dbReference>
<dbReference type="CDD" id="cd17535">
    <property type="entry name" value="REC_NarL-like"/>
    <property type="match status" value="1"/>
</dbReference>
<gene>
    <name evidence="8" type="ORF">FGKAn22_14330</name>
</gene>
<keyword evidence="1 5" id="KW-0597">Phosphoprotein</keyword>
<dbReference type="PANTHER" id="PTHR43214">
    <property type="entry name" value="TWO-COMPONENT RESPONSE REGULATOR"/>
    <property type="match status" value="1"/>
</dbReference>
<dbReference type="Pfam" id="PF00196">
    <property type="entry name" value="GerE"/>
    <property type="match status" value="1"/>
</dbReference>
<evidence type="ECO:0000313" key="9">
    <source>
        <dbReference type="Proteomes" id="UP001319121"/>
    </source>
</evidence>
<evidence type="ECO:0000256" key="3">
    <source>
        <dbReference type="ARBA" id="ARBA00023125"/>
    </source>
</evidence>
<dbReference type="InterPro" id="IPR001789">
    <property type="entry name" value="Sig_transdc_resp-reg_receiver"/>
</dbReference>
<evidence type="ECO:0000256" key="4">
    <source>
        <dbReference type="ARBA" id="ARBA00023163"/>
    </source>
</evidence>
<evidence type="ECO:0000256" key="5">
    <source>
        <dbReference type="PROSITE-ProRule" id="PRU00169"/>
    </source>
</evidence>
<dbReference type="EMBL" id="AP019536">
    <property type="protein sequence ID" value="BBI99740.1"/>
    <property type="molecule type" value="Genomic_DNA"/>
</dbReference>
<accession>A0AAN1VZU3</accession>
<dbReference type="SUPFAM" id="SSF46894">
    <property type="entry name" value="C-terminal effector domain of the bipartite response regulators"/>
    <property type="match status" value="1"/>
</dbReference>
<evidence type="ECO:0000256" key="2">
    <source>
        <dbReference type="ARBA" id="ARBA00023015"/>
    </source>
</evidence>
<dbReference type="PANTHER" id="PTHR43214:SF41">
    <property type="entry name" value="NITRATE_NITRITE RESPONSE REGULATOR PROTEIN NARP"/>
    <property type="match status" value="1"/>
</dbReference>
<dbReference type="InterPro" id="IPR011006">
    <property type="entry name" value="CheY-like_superfamily"/>
</dbReference>
<dbReference type="InterPro" id="IPR000792">
    <property type="entry name" value="Tscrpt_reg_LuxR_C"/>
</dbReference>
<proteinExistence type="predicted"/>
<feature type="domain" description="Response regulatory" evidence="7">
    <location>
        <begin position="3"/>
        <end position="119"/>
    </location>
</feature>
<keyword evidence="2" id="KW-0805">Transcription regulation</keyword>
<keyword evidence="9" id="KW-1185">Reference proteome</keyword>
<organism evidence="8 9">
    <name type="scientific">Ferrigenium kumadai</name>
    <dbReference type="NCBI Taxonomy" id="1682490"/>
    <lineage>
        <taxon>Bacteria</taxon>
        <taxon>Pseudomonadati</taxon>
        <taxon>Pseudomonadota</taxon>
        <taxon>Betaproteobacteria</taxon>
        <taxon>Nitrosomonadales</taxon>
        <taxon>Gallionellaceae</taxon>
        <taxon>Ferrigenium</taxon>
    </lineage>
</organism>
<dbReference type="SMART" id="SM00421">
    <property type="entry name" value="HTH_LUXR"/>
    <property type="match status" value="1"/>
</dbReference>
<name>A0AAN1VZU3_9PROT</name>
<dbReference type="GO" id="GO:0000160">
    <property type="term" value="P:phosphorelay signal transduction system"/>
    <property type="evidence" value="ECO:0007669"/>
    <property type="project" value="InterPro"/>
</dbReference>
<evidence type="ECO:0000259" key="6">
    <source>
        <dbReference type="PROSITE" id="PS50043"/>
    </source>
</evidence>
<protein>
    <submittedName>
        <fullName evidence="8">DNA-binding response regulator</fullName>
    </submittedName>
</protein>
<feature type="domain" description="HTH luxR-type" evidence="6">
    <location>
        <begin position="142"/>
        <end position="207"/>
    </location>
</feature>
<dbReference type="InterPro" id="IPR058245">
    <property type="entry name" value="NreC/VraR/RcsB-like_REC"/>
</dbReference>
<dbReference type="Pfam" id="PF00072">
    <property type="entry name" value="Response_reg"/>
    <property type="match status" value="1"/>
</dbReference>
<evidence type="ECO:0000259" key="7">
    <source>
        <dbReference type="PROSITE" id="PS50110"/>
    </source>
</evidence>
<dbReference type="AlphaFoldDB" id="A0AAN1VZU3"/>
<dbReference type="GO" id="GO:0006355">
    <property type="term" value="P:regulation of DNA-templated transcription"/>
    <property type="evidence" value="ECO:0007669"/>
    <property type="project" value="InterPro"/>
</dbReference>
<keyword evidence="4" id="KW-0804">Transcription</keyword>
<dbReference type="RefSeq" id="WP_212784969.1">
    <property type="nucleotide sequence ID" value="NZ_AP019536.1"/>
</dbReference>
<dbReference type="KEGG" id="fku:FGKAn22_14330"/>
<dbReference type="PROSITE" id="PS00622">
    <property type="entry name" value="HTH_LUXR_1"/>
    <property type="match status" value="1"/>
</dbReference>
<dbReference type="Gene3D" id="3.40.50.2300">
    <property type="match status" value="1"/>
</dbReference>
<dbReference type="PROSITE" id="PS50110">
    <property type="entry name" value="RESPONSE_REGULATORY"/>
    <property type="match status" value="1"/>
</dbReference>
<sequence>MIRILIADDHAIVREGLKQLFALCADVSVAGEAVNGSQVLESLRKQEIDLLLLDMTMPGVSGVELIARIRAENASIPILVLSMHNEPQIARRALASGASGYLTKDSDPEMLMAAIRKVASGGRFIDPGLAESMVFDSGESAERPPHELLSEREFHILRLLVQGKSVNEIADELSISNKTVSTHKARLMQKLNFQNNAELVRYGIAHGLVG</sequence>
<dbReference type="PROSITE" id="PS50043">
    <property type="entry name" value="HTH_LUXR_2"/>
    <property type="match status" value="1"/>
</dbReference>
<reference evidence="8 9" key="1">
    <citation type="submission" date="2019-03" db="EMBL/GenBank/DDBJ databases">
        <title>Complete genome sequence of Ferrigenium kumadai strain An22, a microaerophilic iron-oxidizing bacterium isolated from a paddy field soil.</title>
        <authorList>
            <person name="Watanabe T."/>
            <person name="Asakawa S."/>
        </authorList>
    </citation>
    <scope>NUCLEOTIDE SEQUENCE [LARGE SCALE GENOMIC DNA]</scope>
    <source>
        <strain evidence="8 9">An22</strain>
    </source>
</reference>
<keyword evidence="3 8" id="KW-0238">DNA-binding</keyword>
<dbReference type="SMART" id="SM00448">
    <property type="entry name" value="REC"/>
    <property type="match status" value="1"/>
</dbReference>